<dbReference type="PANTHER" id="PTHR43355">
    <property type="entry name" value="FLAVIN REDUCTASE (NADPH)"/>
    <property type="match status" value="1"/>
</dbReference>
<evidence type="ECO:0000313" key="3">
    <source>
        <dbReference type="EMBL" id="KEF61047.1"/>
    </source>
</evidence>
<dbReference type="Proteomes" id="UP000027920">
    <property type="component" value="Unassembled WGS sequence"/>
</dbReference>
<sequence length="229" mass="24621">MLPQILLIGATGRTGRLVLDEALKRGHSVTVLVRNPNSDLPQHQNLTIVTGDPCKASDIGSALRATKSSIPIVIVSTLGQTRTSGNPWAATTSPGRFMETSIEAVISGAKSSAEPARIQKLVVMSMFGAGDSFDNLNCMMQWIMKCSNMYQTWEDHNLVDKAVRAGGLPFVMVRPGMLKDTDAIPLKFYGSDGKGSGFMPSASMRSVAGFLLDVTVDEAYDWKTPVIAN</sequence>
<dbReference type="STRING" id="1182545.A0A072PMQ1"/>
<dbReference type="GeneID" id="25277553"/>
<evidence type="ECO:0000313" key="4">
    <source>
        <dbReference type="Proteomes" id="UP000027920"/>
    </source>
</evidence>
<comment type="similarity">
    <text evidence="1">Belongs to the avfA family.</text>
</comment>
<name>A0A072PMQ1_9EURO</name>
<dbReference type="AlphaFoldDB" id="A0A072PMQ1"/>
<protein>
    <recommendedName>
        <fullName evidence="2">NAD(P)-binding domain-containing protein</fullName>
    </recommendedName>
</protein>
<accession>A0A072PMQ1</accession>
<dbReference type="InterPro" id="IPR036291">
    <property type="entry name" value="NAD(P)-bd_dom_sf"/>
</dbReference>
<keyword evidence="4" id="KW-1185">Reference proteome</keyword>
<reference evidence="3 4" key="1">
    <citation type="submission" date="2013-03" db="EMBL/GenBank/DDBJ databases">
        <title>The Genome Sequence of Exophiala aquamarina CBS 119918.</title>
        <authorList>
            <consortium name="The Broad Institute Genomics Platform"/>
            <person name="Cuomo C."/>
            <person name="de Hoog S."/>
            <person name="Gorbushina A."/>
            <person name="Walker B."/>
            <person name="Young S.K."/>
            <person name="Zeng Q."/>
            <person name="Gargeya S."/>
            <person name="Fitzgerald M."/>
            <person name="Haas B."/>
            <person name="Abouelleil A."/>
            <person name="Allen A.W."/>
            <person name="Alvarado L."/>
            <person name="Arachchi H.M."/>
            <person name="Berlin A.M."/>
            <person name="Chapman S.B."/>
            <person name="Gainer-Dewar J."/>
            <person name="Goldberg J."/>
            <person name="Griggs A."/>
            <person name="Gujja S."/>
            <person name="Hansen M."/>
            <person name="Howarth C."/>
            <person name="Imamovic A."/>
            <person name="Ireland A."/>
            <person name="Larimer J."/>
            <person name="McCowan C."/>
            <person name="Murphy C."/>
            <person name="Pearson M."/>
            <person name="Poon T.W."/>
            <person name="Priest M."/>
            <person name="Roberts A."/>
            <person name="Saif S."/>
            <person name="Shea T."/>
            <person name="Sisk P."/>
            <person name="Sykes S."/>
            <person name="Wortman J."/>
            <person name="Nusbaum C."/>
            <person name="Birren B."/>
        </authorList>
    </citation>
    <scope>NUCLEOTIDE SEQUENCE [LARGE SCALE GENOMIC DNA]</scope>
    <source>
        <strain evidence="3 4">CBS 119918</strain>
    </source>
</reference>
<dbReference type="PANTHER" id="PTHR43355:SF2">
    <property type="entry name" value="FLAVIN REDUCTASE (NADPH)"/>
    <property type="match status" value="1"/>
</dbReference>
<dbReference type="InterPro" id="IPR051606">
    <property type="entry name" value="Polyketide_Oxido-like"/>
</dbReference>
<comment type="caution">
    <text evidence="3">The sequence shown here is derived from an EMBL/GenBank/DDBJ whole genome shotgun (WGS) entry which is preliminary data.</text>
</comment>
<dbReference type="VEuPathDB" id="FungiDB:A1O9_02612"/>
<evidence type="ECO:0000259" key="2">
    <source>
        <dbReference type="Pfam" id="PF13460"/>
    </source>
</evidence>
<proteinExistence type="inferred from homology"/>
<dbReference type="EMBL" id="AMGV01000002">
    <property type="protein sequence ID" value="KEF61047.1"/>
    <property type="molecule type" value="Genomic_DNA"/>
</dbReference>
<dbReference type="OrthoDB" id="419598at2759"/>
<dbReference type="HOGENOM" id="CLU_025711_4_1_1"/>
<dbReference type="Gene3D" id="3.40.50.720">
    <property type="entry name" value="NAD(P)-binding Rossmann-like Domain"/>
    <property type="match status" value="1"/>
</dbReference>
<organism evidence="3 4">
    <name type="scientific">Exophiala aquamarina CBS 119918</name>
    <dbReference type="NCBI Taxonomy" id="1182545"/>
    <lineage>
        <taxon>Eukaryota</taxon>
        <taxon>Fungi</taxon>
        <taxon>Dikarya</taxon>
        <taxon>Ascomycota</taxon>
        <taxon>Pezizomycotina</taxon>
        <taxon>Eurotiomycetes</taxon>
        <taxon>Chaetothyriomycetidae</taxon>
        <taxon>Chaetothyriales</taxon>
        <taxon>Herpotrichiellaceae</taxon>
        <taxon>Exophiala</taxon>
    </lineage>
</organism>
<dbReference type="InterPro" id="IPR016040">
    <property type="entry name" value="NAD(P)-bd_dom"/>
</dbReference>
<feature type="domain" description="NAD(P)-binding" evidence="2">
    <location>
        <begin position="9"/>
        <end position="215"/>
    </location>
</feature>
<evidence type="ECO:0000256" key="1">
    <source>
        <dbReference type="ARBA" id="ARBA00038376"/>
    </source>
</evidence>
<dbReference type="SUPFAM" id="SSF51735">
    <property type="entry name" value="NAD(P)-binding Rossmann-fold domains"/>
    <property type="match status" value="1"/>
</dbReference>
<dbReference type="GO" id="GO:0004074">
    <property type="term" value="F:biliverdin reductase [NAD(P)H] activity"/>
    <property type="evidence" value="ECO:0007669"/>
    <property type="project" value="TreeGrafter"/>
</dbReference>
<dbReference type="Pfam" id="PF13460">
    <property type="entry name" value="NAD_binding_10"/>
    <property type="match status" value="1"/>
</dbReference>
<gene>
    <name evidence="3" type="ORF">A1O9_02612</name>
</gene>
<dbReference type="RefSeq" id="XP_013263637.1">
    <property type="nucleotide sequence ID" value="XM_013408183.1"/>
</dbReference>
<dbReference type="GO" id="GO:0042602">
    <property type="term" value="F:riboflavin reductase (NADPH) activity"/>
    <property type="evidence" value="ECO:0007669"/>
    <property type="project" value="TreeGrafter"/>
</dbReference>